<organism evidence="3 4">
    <name type="scientific">Hydrogenophaga crocea</name>
    <dbReference type="NCBI Taxonomy" id="2716225"/>
    <lineage>
        <taxon>Bacteria</taxon>
        <taxon>Pseudomonadati</taxon>
        <taxon>Pseudomonadota</taxon>
        <taxon>Betaproteobacteria</taxon>
        <taxon>Burkholderiales</taxon>
        <taxon>Comamonadaceae</taxon>
        <taxon>Hydrogenophaga</taxon>
    </lineage>
</organism>
<evidence type="ECO:0000256" key="2">
    <source>
        <dbReference type="SAM" id="SignalP"/>
    </source>
</evidence>
<keyword evidence="2" id="KW-0732">Signal</keyword>
<gene>
    <name evidence="3" type="ORF">G9Q37_10685</name>
</gene>
<keyword evidence="4" id="KW-1185">Reference proteome</keyword>
<name>A0A6G8IHZ4_9BURK</name>
<dbReference type="Gene3D" id="2.20.130.30">
    <property type="entry name" value="Protein of unknown function DUF2782"/>
    <property type="match status" value="1"/>
</dbReference>
<dbReference type="KEGG" id="hcz:G9Q37_10685"/>
<protein>
    <recommendedName>
        <fullName evidence="5">DUF2782 domain-containing protein</fullName>
    </recommendedName>
</protein>
<evidence type="ECO:0008006" key="5">
    <source>
        <dbReference type="Google" id="ProtNLM"/>
    </source>
</evidence>
<feature type="region of interest" description="Disordered" evidence="1">
    <location>
        <begin position="19"/>
        <end position="40"/>
    </location>
</feature>
<dbReference type="EMBL" id="CP049989">
    <property type="protein sequence ID" value="QIM52580.1"/>
    <property type="molecule type" value="Genomic_DNA"/>
</dbReference>
<dbReference type="AlphaFoldDB" id="A0A6G8IHZ4"/>
<feature type="chain" id="PRO_5026255531" description="DUF2782 domain-containing protein" evidence="2">
    <location>
        <begin position="23"/>
        <end position="106"/>
    </location>
</feature>
<evidence type="ECO:0000313" key="4">
    <source>
        <dbReference type="Proteomes" id="UP000503162"/>
    </source>
</evidence>
<feature type="compositionally biased region" description="Polar residues" evidence="1">
    <location>
        <begin position="59"/>
        <end position="68"/>
    </location>
</feature>
<evidence type="ECO:0000256" key="1">
    <source>
        <dbReference type="SAM" id="MobiDB-lite"/>
    </source>
</evidence>
<reference evidence="3 4" key="1">
    <citation type="submission" date="2020-03" db="EMBL/GenBank/DDBJ databases">
        <title>Hydrogenophaga sp. nov. isolated from cyanobacterial mat.</title>
        <authorList>
            <person name="Thorat V."/>
            <person name="Kirdat K."/>
            <person name="Tiwarekar B."/>
            <person name="Costa E.D."/>
            <person name="Yadav A."/>
        </authorList>
    </citation>
    <scope>NUCLEOTIDE SEQUENCE [LARGE SCALE GENOMIC DNA]</scope>
    <source>
        <strain evidence="3 4">BA0156</strain>
    </source>
</reference>
<feature type="signal peptide" evidence="2">
    <location>
        <begin position="1"/>
        <end position="22"/>
    </location>
</feature>
<accession>A0A6G8IHZ4</accession>
<feature type="region of interest" description="Disordered" evidence="1">
    <location>
        <begin position="59"/>
        <end position="106"/>
    </location>
</feature>
<dbReference type="RefSeq" id="WP_166227182.1">
    <property type="nucleotide sequence ID" value="NZ_CP049989.1"/>
</dbReference>
<sequence>MVRTAPPALALAALLTAASAAAQTPPAESPPPQRAAGDRIERITNEDALTRIDELRVDGQTQSIQVTPKNGAPAYQIKPLAPGQTPGENGRPSGNAGRSSWRVLDF</sequence>
<proteinExistence type="predicted"/>
<evidence type="ECO:0000313" key="3">
    <source>
        <dbReference type="EMBL" id="QIM52580.1"/>
    </source>
</evidence>
<dbReference type="Proteomes" id="UP000503162">
    <property type="component" value="Chromosome"/>
</dbReference>